<dbReference type="PROSITE" id="PS51918">
    <property type="entry name" value="RADICAL_SAM"/>
    <property type="match status" value="1"/>
</dbReference>
<dbReference type="SUPFAM" id="SSF102114">
    <property type="entry name" value="Radical SAM enzymes"/>
    <property type="match status" value="1"/>
</dbReference>
<dbReference type="Pfam" id="PF04055">
    <property type="entry name" value="Radical_SAM"/>
    <property type="match status" value="1"/>
</dbReference>
<dbReference type="InterPro" id="IPR058240">
    <property type="entry name" value="rSAM_sf"/>
</dbReference>
<keyword evidence="9" id="KW-1185">Reference proteome</keyword>
<keyword evidence="4" id="KW-0479">Metal-binding</keyword>
<evidence type="ECO:0000256" key="6">
    <source>
        <dbReference type="ARBA" id="ARBA00023014"/>
    </source>
</evidence>
<evidence type="ECO:0000313" key="9">
    <source>
        <dbReference type="Proteomes" id="UP000199545"/>
    </source>
</evidence>
<dbReference type="InterPro" id="IPR032432">
    <property type="entry name" value="Radical_SAM_C"/>
</dbReference>
<dbReference type="EMBL" id="FORR01000010">
    <property type="protein sequence ID" value="SFJ46823.1"/>
    <property type="molecule type" value="Genomic_DNA"/>
</dbReference>
<keyword evidence="5" id="KW-0408">Iron</keyword>
<evidence type="ECO:0000256" key="2">
    <source>
        <dbReference type="ARBA" id="ARBA00022485"/>
    </source>
</evidence>
<dbReference type="GO" id="GO:0003824">
    <property type="term" value="F:catalytic activity"/>
    <property type="evidence" value="ECO:0007669"/>
    <property type="project" value="InterPro"/>
</dbReference>
<dbReference type="InterPro" id="IPR007197">
    <property type="entry name" value="rSAM"/>
</dbReference>
<dbReference type="SMART" id="SM00729">
    <property type="entry name" value="Elp3"/>
    <property type="match status" value="1"/>
</dbReference>
<dbReference type="PANTHER" id="PTHR11135:SF1">
    <property type="entry name" value="PROTEIN YHCC"/>
    <property type="match status" value="1"/>
</dbReference>
<dbReference type="STRING" id="46223.SAMN05421852_11079"/>
<keyword evidence="3" id="KW-0949">S-adenosyl-L-methionine</keyword>
<evidence type="ECO:0000259" key="7">
    <source>
        <dbReference type="PROSITE" id="PS51918"/>
    </source>
</evidence>
<dbReference type="AlphaFoldDB" id="A0A1I3RJP6"/>
<proteinExistence type="predicted"/>
<evidence type="ECO:0000313" key="8">
    <source>
        <dbReference type="EMBL" id="SFJ46823.1"/>
    </source>
</evidence>
<dbReference type="SFLD" id="SFLDG01086">
    <property type="entry name" value="elongater_protein-like"/>
    <property type="match status" value="1"/>
</dbReference>
<feature type="domain" description="Radical SAM core" evidence="7">
    <location>
        <begin position="29"/>
        <end position="270"/>
    </location>
</feature>
<dbReference type="InterPro" id="IPR005911">
    <property type="entry name" value="YhcC-like"/>
</dbReference>
<dbReference type="SFLD" id="SFLDS00029">
    <property type="entry name" value="Radical_SAM"/>
    <property type="match status" value="1"/>
</dbReference>
<evidence type="ECO:0000256" key="5">
    <source>
        <dbReference type="ARBA" id="ARBA00023004"/>
    </source>
</evidence>
<dbReference type="InterPro" id="IPR039661">
    <property type="entry name" value="ELP3"/>
</dbReference>
<reference evidence="8 9" key="1">
    <citation type="submission" date="2016-10" db="EMBL/GenBank/DDBJ databases">
        <authorList>
            <person name="de Groot N.N."/>
        </authorList>
    </citation>
    <scope>NUCLEOTIDE SEQUENCE [LARGE SCALE GENOMIC DNA]</scope>
    <source>
        <strain evidence="8 9">DSM 44778</strain>
    </source>
</reference>
<dbReference type="NCBIfam" id="TIGR01212">
    <property type="entry name" value="TIGR01212 family radical SAM protein"/>
    <property type="match status" value="1"/>
</dbReference>
<keyword evidence="2" id="KW-0004">4Fe-4S</keyword>
<organism evidence="8 9">
    <name type="scientific">Thermoflavimicrobium dichotomicum</name>
    <dbReference type="NCBI Taxonomy" id="46223"/>
    <lineage>
        <taxon>Bacteria</taxon>
        <taxon>Bacillati</taxon>
        <taxon>Bacillota</taxon>
        <taxon>Bacilli</taxon>
        <taxon>Bacillales</taxon>
        <taxon>Thermoactinomycetaceae</taxon>
        <taxon>Thermoflavimicrobium</taxon>
    </lineage>
</organism>
<evidence type="ECO:0000256" key="4">
    <source>
        <dbReference type="ARBA" id="ARBA00022723"/>
    </source>
</evidence>
<name>A0A1I3RJP6_9BACL</name>
<dbReference type="GO" id="GO:0046872">
    <property type="term" value="F:metal ion binding"/>
    <property type="evidence" value="ECO:0007669"/>
    <property type="project" value="UniProtKB-KW"/>
</dbReference>
<comment type="cofactor">
    <cofactor evidence="1">
        <name>[4Fe-4S] cluster</name>
        <dbReference type="ChEBI" id="CHEBI:49883"/>
    </cofactor>
</comment>
<protein>
    <recommendedName>
        <fullName evidence="7">Radical SAM core domain-containing protein</fullName>
    </recommendedName>
</protein>
<accession>A0A1I3RJP6</accession>
<evidence type="ECO:0000256" key="1">
    <source>
        <dbReference type="ARBA" id="ARBA00001966"/>
    </source>
</evidence>
<dbReference type="InterPro" id="IPR006638">
    <property type="entry name" value="Elp3/MiaA/NifB-like_rSAM"/>
</dbReference>
<dbReference type="InterPro" id="IPR023404">
    <property type="entry name" value="rSAM_horseshoe"/>
</dbReference>
<dbReference type="Gene3D" id="3.80.30.20">
    <property type="entry name" value="tm_1862 like domain"/>
    <property type="match status" value="1"/>
</dbReference>
<sequence length="326" mass="37438">MKENLSINETPRLWGDKRYHTWNYHLRQLFGQKIFKVSLDGGFTCPNRDGKVAIGGCTFCSARGSGDFAGNRRDDLVKQFNDVKDRMHQKWPEAKYIGYFQAFSNTYAPVEELREMYEVILEQEGVVGLSIATRPDCLPDDVVEYLAELNQRTYLWVELGLQTMHDQTAELINRGHDFACFVEGVEKLRKHGIRTCAHIIHGLPGETEEMMLQTVEACANMDIQGIKIHLLHLLKNTPMVKQYEEGLVKFLDKETYVRLVVDSLELLPPDVVIHRITGDGPPDLLIGPMWSRKKWEVLNAIDDELQRRNTWQGKKAKARKPLSLAK</sequence>
<dbReference type="Pfam" id="PF16199">
    <property type="entry name" value="Radical_SAM_C"/>
    <property type="match status" value="1"/>
</dbReference>
<dbReference type="Proteomes" id="UP000199545">
    <property type="component" value="Unassembled WGS sequence"/>
</dbReference>
<dbReference type="GO" id="GO:0051539">
    <property type="term" value="F:4 iron, 4 sulfur cluster binding"/>
    <property type="evidence" value="ECO:0007669"/>
    <property type="project" value="UniProtKB-KW"/>
</dbReference>
<evidence type="ECO:0000256" key="3">
    <source>
        <dbReference type="ARBA" id="ARBA00022691"/>
    </source>
</evidence>
<dbReference type="SFLD" id="SFLDG01091">
    <property type="entry name" value="uncharacterized_CHP01210-like"/>
    <property type="match status" value="1"/>
</dbReference>
<gene>
    <name evidence="8" type="ORF">SAMN05421852_11079</name>
</gene>
<keyword evidence="6" id="KW-0411">Iron-sulfur</keyword>
<dbReference type="PANTHER" id="PTHR11135">
    <property type="entry name" value="HISTONE ACETYLTRANSFERASE-RELATED"/>
    <property type="match status" value="1"/>
</dbReference>